<feature type="non-terminal residue" evidence="8">
    <location>
        <position position="1"/>
    </location>
</feature>
<protein>
    <submittedName>
        <fullName evidence="8">A-kinase anchor protein 12</fullName>
    </submittedName>
</protein>
<evidence type="ECO:0000256" key="5">
    <source>
        <dbReference type="ARBA" id="ARBA00023288"/>
    </source>
</evidence>
<evidence type="ECO:0000256" key="4">
    <source>
        <dbReference type="ARBA" id="ARBA00023136"/>
    </source>
</evidence>
<feature type="compositionally biased region" description="Basic and acidic residues" evidence="6">
    <location>
        <begin position="117"/>
        <end position="128"/>
    </location>
</feature>
<name>A0A091PC54_9PASS</name>
<feature type="region of interest" description="Disordered" evidence="6">
    <location>
        <begin position="346"/>
        <end position="366"/>
    </location>
</feature>
<feature type="region of interest" description="Disordered" evidence="6">
    <location>
        <begin position="188"/>
        <end position="209"/>
    </location>
</feature>
<sequence>EEPKRKVDTSVSWEAFICVGSSKKRARRSSSSDEESQKVEESGQSKEATTDAILTSSQESDQGQGNSSPEQAGSPSESEGISTWESFKRLVTPRRRSKTRMEERTEDSVVGSSLEHSTSDGEPGRDESWVSFRKLMPGRRKKKSDGKAEPTHLKQAREMAEMAEEDSDIPAVVPLAEYDAAEQEKIEAQRAKDAEAMRAQTSEEKRTEKLEETLRIEQGHEGLVHAVTVTVVEGERAVTSIEERSPSWISAALTECIEQAREEEERETGKTAESDVTVEDAVVAAKTVLETRKDVGDDTTASELELTSEAVTALETAEASCAEETMEVSLAEETTEMVSAVSQLLETPDTTEEATPVQEVEATEQNLKELDKQTQKILQEVAEKVK</sequence>
<feature type="domain" description="A kinase-anchoring proteins AKAP-5 and AKAP-12 calmodulin (CaM)-binding" evidence="7">
    <location>
        <begin position="126"/>
        <end position="146"/>
    </location>
</feature>
<dbReference type="EMBL" id="KK847880">
    <property type="protein sequence ID" value="KFP89095.1"/>
    <property type="molecule type" value="Genomic_DNA"/>
</dbReference>
<dbReference type="PROSITE" id="PS51893">
    <property type="entry name" value="AKAP_CAM_BD"/>
    <property type="match status" value="2"/>
</dbReference>
<dbReference type="GO" id="GO:0005516">
    <property type="term" value="F:calmodulin binding"/>
    <property type="evidence" value="ECO:0007669"/>
    <property type="project" value="UniProtKB-KW"/>
</dbReference>
<feature type="compositionally biased region" description="Polar residues" evidence="6">
    <location>
        <begin position="52"/>
        <end position="85"/>
    </location>
</feature>
<evidence type="ECO:0000256" key="6">
    <source>
        <dbReference type="SAM" id="MobiDB-lite"/>
    </source>
</evidence>
<dbReference type="PANTHER" id="PTHR23209">
    <property type="entry name" value="A-KINASE ANCHOR PROTEIN 12"/>
    <property type="match status" value="1"/>
</dbReference>
<dbReference type="GO" id="GO:0016301">
    <property type="term" value="F:kinase activity"/>
    <property type="evidence" value="ECO:0007669"/>
    <property type="project" value="UniProtKB-KW"/>
</dbReference>
<dbReference type="Pfam" id="PF03832">
    <property type="entry name" value="WSK"/>
    <property type="match status" value="2"/>
</dbReference>
<keyword evidence="9" id="KW-1185">Reference proteome</keyword>
<feature type="region of interest" description="Disordered" evidence="6">
    <location>
        <begin position="20"/>
        <end position="170"/>
    </location>
</feature>
<dbReference type="PANTHER" id="PTHR23209:SF4">
    <property type="entry name" value="A-KINASE ANCHOR PROTEIN 12"/>
    <property type="match status" value="1"/>
</dbReference>
<accession>A0A091PC54</accession>
<keyword evidence="8" id="KW-0418">Kinase</keyword>
<dbReference type="GO" id="GO:0090036">
    <property type="term" value="P:regulation of protein kinase C signaling"/>
    <property type="evidence" value="ECO:0007669"/>
    <property type="project" value="InterPro"/>
</dbReference>
<dbReference type="GO" id="GO:0005737">
    <property type="term" value="C:cytoplasm"/>
    <property type="evidence" value="ECO:0007669"/>
    <property type="project" value="TreeGrafter"/>
</dbReference>
<feature type="non-terminal residue" evidence="8">
    <location>
        <position position="386"/>
    </location>
</feature>
<dbReference type="GO" id="GO:0051018">
    <property type="term" value="F:protein kinase A binding"/>
    <property type="evidence" value="ECO:0007669"/>
    <property type="project" value="InterPro"/>
</dbReference>
<dbReference type="GO" id="GO:0010739">
    <property type="term" value="P:positive regulation of protein kinase A signaling"/>
    <property type="evidence" value="ECO:0007669"/>
    <property type="project" value="InterPro"/>
</dbReference>
<dbReference type="AlphaFoldDB" id="A0A091PC54"/>
<proteinExistence type="predicted"/>
<organism evidence="8 9">
    <name type="scientific">Acanthisitta chloris</name>
    <name type="common">rifleman</name>
    <dbReference type="NCBI Taxonomy" id="57068"/>
    <lineage>
        <taxon>Eukaryota</taxon>
        <taxon>Metazoa</taxon>
        <taxon>Chordata</taxon>
        <taxon>Craniata</taxon>
        <taxon>Vertebrata</taxon>
        <taxon>Euteleostomi</taxon>
        <taxon>Archelosauria</taxon>
        <taxon>Archosauria</taxon>
        <taxon>Dinosauria</taxon>
        <taxon>Saurischia</taxon>
        <taxon>Theropoda</taxon>
        <taxon>Coelurosauria</taxon>
        <taxon>Aves</taxon>
        <taxon>Neognathae</taxon>
        <taxon>Neoaves</taxon>
        <taxon>Telluraves</taxon>
        <taxon>Australaves</taxon>
        <taxon>Passeriformes</taxon>
        <taxon>Acanthisittidae</taxon>
        <taxon>Acanthisitta</taxon>
    </lineage>
</organism>
<evidence type="ECO:0000256" key="3">
    <source>
        <dbReference type="ARBA" id="ARBA00022860"/>
    </source>
</evidence>
<evidence type="ECO:0000313" key="8">
    <source>
        <dbReference type="EMBL" id="KFP89095.1"/>
    </source>
</evidence>
<keyword evidence="4" id="KW-0472">Membrane</keyword>
<dbReference type="GO" id="GO:0016020">
    <property type="term" value="C:membrane"/>
    <property type="evidence" value="ECO:0007669"/>
    <property type="project" value="UniProtKB-SubCell"/>
</dbReference>
<feature type="compositionally biased region" description="Basic and acidic residues" evidence="6">
    <location>
        <begin position="145"/>
        <end position="160"/>
    </location>
</feature>
<dbReference type="Proteomes" id="UP000053537">
    <property type="component" value="Unassembled WGS sequence"/>
</dbReference>
<gene>
    <name evidence="8" type="ORF">N310_07602</name>
</gene>
<feature type="compositionally biased region" description="Basic and acidic residues" evidence="6">
    <location>
        <begin position="35"/>
        <end position="44"/>
    </location>
</feature>
<keyword evidence="5" id="KW-0449">Lipoprotein</keyword>
<dbReference type="GO" id="GO:0007165">
    <property type="term" value="P:signal transduction"/>
    <property type="evidence" value="ECO:0007669"/>
    <property type="project" value="TreeGrafter"/>
</dbReference>
<keyword evidence="8" id="KW-0808">Transferase</keyword>
<keyword evidence="3" id="KW-0112">Calmodulin-binding</keyword>
<evidence type="ECO:0000259" key="7">
    <source>
        <dbReference type="PROSITE" id="PS51893"/>
    </source>
</evidence>
<keyword evidence="2" id="KW-0597">Phosphoprotein</keyword>
<dbReference type="InterPro" id="IPR028540">
    <property type="entry name" value="AKAP12"/>
</dbReference>
<dbReference type="InterPro" id="IPR001573">
    <property type="entry name" value="AKAP_WSK"/>
</dbReference>
<feature type="domain" description="A kinase-anchoring proteins AKAP-5 and AKAP-12 calmodulin (CaM)-binding" evidence="7">
    <location>
        <begin position="81"/>
        <end position="101"/>
    </location>
</feature>
<evidence type="ECO:0000313" key="9">
    <source>
        <dbReference type="Proteomes" id="UP000053537"/>
    </source>
</evidence>
<evidence type="ECO:0000256" key="2">
    <source>
        <dbReference type="ARBA" id="ARBA00022553"/>
    </source>
</evidence>
<evidence type="ECO:0000256" key="1">
    <source>
        <dbReference type="ARBA" id="ARBA00004635"/>
    </source>
</evidence>
<comment type="subcellular location">
    <subcellularLocation>
        <location evidence="1">Membrane</location>
        <topology evidence="1">Lipid-anchor</topology>
    </subcellularLocation>
</comment>
<reference evidence="8 9" key="1">
    <citation type="submission" date="2014-04" db="EMBL/GenBank/DDBJ databases">
        <title>Genome evolution of avian class.</title>
        <authorList>
            <person name="Zhang G."/>
            <person name="Li C."/>
        </authorList>
    </citation>
    <scope>NUCLEOTIDE SEQUENCE [LARGE SCALE GENOMIC DNA]</scope>
    <source>
        <strain evidence="8">BGI_N310</strain>
    </source>
</reference>